<keyword evidence="1" id="KW-0732">Signal</keyword>
<dbReference type="Gene3D" id="2.60.40.10">
    <property type="entry name" value="Immunoglobulins"/>
    <property type="match status" value="2"/>
</dbReference>
<feature type="compositionally biased region" description="Acidic residues" evidence="3">
    <location>
        <begin position="2973"/>
        <end position="2987"/>
    </location>
</feature>
<dbReference type="NCBIfam" id="TIGR04126">
    <property type="entry name" value="PGF_CTERM"/>
    <property type="match status" value="1"/>
</dbReference>
<reference evidence="8" key="1">
    <citation type="submission" date="2016-10" db="EMBL/GenBank/DDBJ databases">
        <authorList>
            <person name="Varghese N."/>
            <person name="Submissions S."/>
        </authorList>
    </citation>
    <scope>NUCLEOTIDE SEQUENCE [LARGE SCALE GENOMIC DNA]</scope>
    <source>
        <strain evidence="8">B4,CECT 8067,JCM 17497</strain>
    </source>
</reference>
<dbReference type="InterPro" id="IPR026371">
    <property type="entry name" value="PGF_CTERM"/>
</dbReference>
<dbReference type="InterPro" id="IPR011635">
    <property type="entry name" value="CARDB"/>
</dbReference>
<protein>
    <submittedName>
        <fullName evidence="7">PGF-CTERM protein</fullName>
    </submittedName>
</protein>
<organism evidence="7 8">
    <name type="scientific">Natronorubrum texcoconense</name>
    <dbReference type="NCBI Taxonomy" id="1095776"/>
    <lineage>
        <taxon>Archaea</taxon>
        <taxon>Methanobacteriati</taxon>
        <taxon>Methanobacteriota</taxon>
        <taxon>Stenosarchaea group</taxon>
        <taxon>Halobacteria</taxon>
        <taxon>Halobacteriales</taxon>
        <taxon>Natrialbaceae</taxon>
        <taxon>Natronorubrum</taxon>
    </lineage>
</organism>
<dbReference type="InterPro" id="IPR039448">
    <property type="entry name" value="Beta_helix"/>
</dbReference>
<dbReference type="STRING" id="1095776.SAMN04515672_4569"/>
<keyword evidence="4" id="KW-0472">Membrane</keyword>
<dbReference type="SUPFAM" id="SSF51126">
    <property type="entry name" value="Pectin lyase-like"/>
    <property type="match status" value="4"/>
</dbReference>
<dbReference type="PANTHER" id="PTHR22990:SF15">
    <property type="entry name" value="F-BOX ONLY PROTEIN 10"/>
    <property type="match status" value="1"/>
</dbReference>
<evidence type="ECO:0000256" key="1">
    <source>
        <dbReference type="ARBA" id="ARBA00022729"/>
    </source>
</evidence>
<evidence type="ECO:0000313" key="7">
    <source>
        <dbReference type="EMBL" id="SDL01996.1"/>
    </source>
</evidence>
<dbReference type="InterPro" id="IPR051550">
    <property type="entry name" value="SCF-Subunits/Alg-Epimerases"/>
</dbReference>
<feature type="domain" description="Right handed beta helix" evidence="6">
    <location>
        <begin position="913"/>
        <end position="1073"/>
    </location>
</feature>
<feature type="region of interest" description="Disordered" evidence="3">
    <location>
        <begin position="659"/>
        <end position="680"/>
    </location>
</feature>
<evidence type="ECO:0000256" key="3">
    <source>
        <dbReference type="SAM" id="MobiDB-lite"/>
    </source>
</evidence>
<feature type="domain" description="Right handed beta helix" evidence="6">
    <location>
        <begin position="157"/>
        <end position="275"/>
    </location>
</feature>
<gene>
    <name evidence="7" type="ORF">SAMN04515672_4569</name>
</gene>
<dbReference type="Pfam" id="PF07705">
    <property type="entry name" value="CARDB"/>
    <property type="match status" value="1"/>
</dbReference>
<feature type="region of interest" description="Disordered" evidence="3">
    <location>
        <begin position="2969"/>
        <end position="2990"/>
    </location>
</feature>
<evidence type="ECO:0000259" key="6">
    <source>
        <dbReference type="Pfam" id="PF13229"/>
    </source>
</evidence>
<name>A0A1G9GMV5_9EURY</name>
<feature type="region of interest" description="Disordered" evidence="3">
    <location>
        <begin position="1184"/>
        <end position="1204"/>
    </location>
</feature>
<dbReference type="GO" id="GO:0005886">
    <property type="term" value="C:plasma membrane"/>
    <property type="evidence" value="ECO:0007669"/>
    <property type="project" value="UniProtKB-SubCell"/>
</dbReference>
<sequence>MKSEHSKPNVSVRFLAVFFSVLLITSVVAPVAAVGSSDVASADSTNDAEFASVSGDSIQQALTTDDGLGSSDGDEEPVDDSSDSTAGPTISATDASCDLIVESGGSIQSAISDANSGDTICVDGGTYEEAVTITSGISLVAADPDNPPILDGSDGLSTGITIEDQQDVLVRGIVIQNYDDDGIRIHEAASVTVEQSEIIDSGDTGIYASNSTDVTIENLNVDGWETGIELGEDASDVTIRDSEFSGFETGVSIEEGGSFGDIEISGNEFSDGTAGASAIWIDISPDESVDFGALEVSDNAIAVEEWGLLISGSGVGYESVTISDNEIAGGDGVSWYGRYTVEGTVTVADNEVSDSEHGIEVYTFDSTFGTVNFDENTVMASGASSGSSGIFFGAYPDDSTTTVEQLSMRDNVVDYDEYGLSVNLWDTETGDIDISRNVVDARGPGVLLGLYSIPESADTISITDNAITVEGTALEISTSEMDEPGEFDVSSNQLTDSEYGIFISENTPVETLTVGHNDITGNSEFGLSYDGDGTVDAVDNWWGAENGPSGDVEDPETGETADGDGDAVSETVLFDPWLESPQFEPEPDEAFFEILEVTTNSPVEAGETLEVDVTVLNAGEESATQTIELEDTDGTVVDSAERSIDGGKMDQLTLDWETSEDDGGQGELTVRTDDDSTSEGVTVLSDDPIDVDACTVIDTPGAYVLTDDLVGSETCLEIVADDVVLNGMGHTVDGVDVDEDATQYGLVVEEADNVVVRDLTVSNWDVGLLFNDANDGELSTVVTEYNNAGFNLNSANDNEISELTTRHNANRGLHVGWGSGHSHGNTFTDVHAYGNEDQQSALFPGTVYVGLGMNNEFIGLNVSENQAGLTTIASGNSFTDVIADDNSRYGLNLESNFGNDFENVSVSGNGLHGIRISQSDSNTLHNVTASGNDGTAVYLVGDLRGGSAVRGTVIESLTATDNAGSGLQLSNADDNEFVDLTFDNNTDSSLNLASRSDGNSFGDVTVANSSWHGVAISSDSHDNEATNLTVTNSTQAAVAFIGDATGNTVSNATVTDSGYGVQSFDGATENIVSKLDLDGVTLSFEGKNVQLRSASEPTELPNEAAPIGAYLDISAGGQDPLVETLQIHYDDVGDVDESSLELWRLNEMWSSPADESYESGVNTDDGYVYAESITEFSTFGVFGVEDADSSPSPGPSPSPDPASFDVTIQNTSTSVIAGDELEVTALIENTGEEDDEQTIELVADDEVVDSATVSLDAGDEETVIFSWTTNQSHAGESITLEVRSDDDENTVTVSIEDGDPDESDIVVYGADVDTESALVDETITVSGDLYNSGDIEGTETVALEVDGEVVGESTVTVAPGIDRGGVELSWTPTLEDLPDDEESTDVTLTLDGFFVGTVTVDHDYSDIQVVAASTSDVELVEGEETHVVGSIYQAGTAEGTEEIELTATNQETDETDVIGSQEATLSPGFYHLGAINISYVPDEAGTYDLELGDRPAGTVEVEPAESDIQVIAAAISEAEIVAGEELHVIGSLYQAGNVEGSQNISLTAVHNETGETTTLTTIEESVAPNVYWLGAINETFTLEEAGTYEIYLDDQNAGTLEVEPAYSDIQVIAASASATEVVEGEELHVIGSVYQSGTIADEEEVELTATHLESNETTTIATQTTPELWPNVYYLGALNISFSFDDAGTYELELGDRPAGTVEVEPAESDIQVIAASISEAEIVAGEELHVIGSLYQAGNVAGPQDISLTAVNQVSGETTNLSTVERTVYPNVYHLGSINETFTLEEGGTYDIYLDDRNAGTLEVEPAYSDIQVIAASASATEVIEDEELYVIGSLYQSGTIAGEEEIELTATNIDTGETTTIATQDTPEIWPNVYYLGAINISFSFDDAGTYELELGDRPAGTVEVEPAVSDIQVIAASPDGYNLTVGEDVNVIGSVYQAGNIVGEEEIELTATHNETGESVTVGTQTVTVSPNVYHLGALNITFAPDQAGTYDLELGERDAGSVSVEESLSDIQVVGASVEDVELVEGEHTHVIGSVYQAGEEGGTETIELTATHNETGETEVVGSQDVTLDPGFYHLGAINITFEPDEPGTYDLQLGEQNAGWVEVEPAESDIQVIAASISEAEIVAGEELYVIGSLYQAGTIDGPQEIELNATHTGTGETTTLSTVEHSVAPNVYHLGALNETFTLEEAGTYEIELGDRNAGTLEVEPAYSDVQVIAASASATEVIEGEELYVIGSVYQSGTIAGEEEIELTATHVESNETTTIATQNTPTLWPNVYYLGALNISFTPDQAGTYELELGDRPAGTVEVEPAESDIQVIAASISEAEIVAGEELYVVGSIYQAGNVAGTQEISLTAVHNETGETTNLSTVERSAHPNVYYLGSINETFTLTEPGTYEIYLGDRNSGTLEVLPAESDIQVIAASASETEIPLGGDAYVIGSVYQAGTIAGEEEIELTATHLESNQTTTIGTQNTPEIWPNVYYLGAINITFEPDQLGTYDLTLGDRPAGSIDVFEPTVEPSITDVAGHSSGYDLEMETDAVYASEDTTVTIDVESDLDLDEVTLLVSSLQTTYSIAVDAVHHDGDTWHAAVPVDSIPDDGAYALSVIAVDEHGHDGFAADADPLVIDREEPGMSVTLEDVDSDDATVVVESDEPLAETPDITAELIESDGSTSEASVTIDGDDGTGTQFTGTLEFDESGNYTVTVAGTDRAGNVGENTASVVVNTGFTLGDGEIVIDETGTTVAFDLVDDAEDAIKTEELFLALSENSLNTNLDGGELGVGFLTAELDSFIDYQFDQGAIESATIELAIDEDELADGVDAEDAVLHHYDEPAGEWNAVDSSVTAIDGDPFVTAEVPGFSTYGALIVDEEPPELVSVSPDSGETLDADTTETTVAFEYEDALSGVDVSTVGLTVDGTDVTGDEHTSITSTSAAHTLEVEAGTSYEATVSLSDAAGNDVTYDVTFDVASSDAGEPDESDDEPEDESGDGIPGFGLVAALVALLAIALFRTR</sequence>
<keyword evidence="4" id="KW-0812">Transmembrane</keyword>
<dbReference type="SMART" id="SM00710">
    <property type="entry name" value="PbH1"/>
    <property type="match status" value="22"/>
</dbReference>
<accession>A0A1G9GMV5</accession>
<dbReference type="InterPro" id="IPR013783">
    <property type="entry name" value="Ig-like_fold"/>
</dbReference>
<evidence type="ECO:0000256" key="4">
    <source>
        <dbReference type="SAM" id="Phobius"/>
    </source>
</evidence>
<evidence type="ECO:0000313" key="8">
    <source>
        <dbReference type="Proteomes" id="UP000198882"/>
    </source>
</evidence>
<feature type="domain" description="CARDB" evidence="5">
    <location>
        <begin position="1207"/>
        <end position="1291"/>
    </location>
</feature>
<dbReference type="PANTHER" id="PTHR22990">
    <property type="entry name" value="F-BOX ONLY PROTEIN"/>
    <property type="match status" value="1"/>
</dbReference>
<dbReference type="EMBL" id="FNFE01000009">
    <property type="protein sequence ID" value="SDL01996.1"/>
    <property type="molecule type" value="Genomic_DNA"/>
</dbReference>
<keyword evidence="4" id="KW-1133">Transmembrane helix</keyword>
<proteinExistence type="predicted"/>
<keyword evidence="8" id="KW-1185">Reference proteome</keyword>
<dbReference type="InterPro" id="IPR012334">
    <property type="entry name" value="Pectin_lyas_fold"/>
</dbReference>
<feature type="transmembrane region" description="Helical" evidence="4">
    <location>
        <begin position="2990"/>
        <end position="3008"/>
    </location>
</feature>
<feature type="region of interest" description="Disordered" evidence="3">
    <location>
        <begin position="542"/>
        <end position="565"/>
    </location>
</feature>
<dbReference type="GO" id="GO:0030115">
    <property type="term" value="C:S-layer"/>
    <property type="evidence" value="ECO:0007669"/>
    <property type="project" value="UniProtKB-SubCell"/>
</dbReference>
<feature type="region of interest" description="Disordered" evidence="3">
    <location>
        <begin position="62"/>
        <end position="91"/>
    </location>
</feature>
<feature type="compositionally biased region" description="Acidic residues" evidence="3">
    <location>
        <begin position="72"/>
        <end position="82"/>
    </location>
</feature>
<keyword evidence="2" id="KW-0677">Repeat</keyword>
<dbReference type="InterPro" id="IPR011050">
    <property type="entry name" value="Pectin_lyase_fold/virulence"/>
</dbReference>
<evidence type="ECO:0000256" key="2">
    <source>
        <dbReference type="ARBA" id="ARBA00022737"/>
    </source>
</evidence>
<feature type="compositionally biased region" description="Acidic residues" evidence="3">
    <location>
        <begin position="551"/>
        <end position="565"/>
    </location>
</feature>
<dbReference type="Proteomes" id="UP000198882">
    <property type="component" value="Unassembled WGS sequence"/>
</dbReference>
<dbReference type="Gene3D" id="2.160.20.10">
    <property type="entry name" value="Single-stranded right-handed beta-helix, Pectin lyase-like"/>
    <property type="match status" value="4"/>
</dbReference>
<feature type="compositionally biased region" description="Low complexity" evidence="3">
    <location>
        <begin position="62"/>
        <end position="71"/>
    </location>
</feature>
<dbReference type="Pfam" id="PF13229">
    <property type="entry name" value="Beta_helix"/>
    <property type="match status" value="2"/>
</dbReference>
<evidence type="ECO:0000259" key="5">
    <source>
        <dbReference type="Pfam" id="PF07705"/>
    </source>
</evidence>
<dbReference type="InterPro" id="IPR006626">
    <property type="entry name" value="PbH1"/>
</dbReference>